<reference evidence="1" key="2">
    <citation type="journal article" date="2022" name="New Phytol.">
        <title>Evolutionary transition to the ectomycorrhizal habit in the genomes of a hyperdiverse lineage of mushroom-forming fungi.</title>
        <authorList>
            <person name="Looney B."/>
            <person name="Miyauchi S."/>
            <person name="Morin E."/>
            <person name="Drula E."/>
            <person name="Courty P.E."/>
            <person name="Kohler A."/>
            <person name="Kuo A."/>
            <person name="LaButti K."/>
            <person name="Pangilinan J."/>
            <person name="Lipzen A."/>
            <person name="Riley R."/>
            <person name="Andreopoulos W."/>
            <person name="He G."/>
            <person name="Johnson J."/>
            <person name="Nolan M."/>
            <person name="Tritt A."/>
            <person name="Barry K.W."/>
            <person name="Grigoriev I.V."/>
            <person name="Nagy L.G."/>
            <person name="Hibbett D."/>
            <person name="Henrissat B."/>
            <person name="Matheny P.B."/>
            <person name="Labbe J."/>
            <person name="Martin F.M."/>
        </authorList>
    </citation>
    <scope>NUCLEOTIDE SEQUENCE</scope>
    <source>
        <strain evidence="1">FP105234-sp</strain>
    </source>
</reference>
<proteinExistence type="predicted"/>
<protein>
    <submittedName>
        <fullName evidence="1">Uncharacterized protein</fullName>
    </submittedName>
</protein>
<keyword evidence="2" id="KW-1185">Reference proteome</keyword>
<organism evidence="1 2">
    <name type="scientific">Auriscalpium vulgare</name>
    <dbReference type="NCBI Taxonomy" id="40419"/>
    <lineage>
        <taxon>Eukaryota</taxon>
        <taxon>Fungi</taxon>
        <taxon>Dikarya</taxon>
        <taxon>Basidiomycota</taxon>
        <taxon>Agaricomycotina</taxon>
        <taxon>Agaricomycetes</taxon>
        <taxon>Russulales</taxon>
        <taxon>Auriscalpiaceae</taxon>
        <taxon>Auriscalpium</taxon>
    </lineage>
</organism>
<evidence type="ECO:0000313" key="2">
    <source>
        <dbReference type="Proteomes" id="UP000814033"/>
    </source>
</evidence>
<name>A0ACB8R0I3_9AGAM</name>
<dbReference type="EMBL" id="MU276912">
    <property type="protein sequence ID" value="KAI0037488.1"/>
    <property type="molecule type" value="Genomic_DNA"/>
</dbReference>
<feature type="non-terminal residue" evidence="1">
    <location>
        <position position="1"/>
    </location>
</feature>
<feature type="non-terminal residue" evidence="1">
    <location>
        <position position="355"/>
    </location>
</feature>
<accession>A0ACB8R0I3</accession>
<dbReference type="Proteomes" id="UP000814033">
    <property type="component" value="Unassembled WGS sequence"/>
</dbReference>
<comment type="caution">
    <text evidence="1">The sequence shown here is derived from an EMBL/GenBank/DDBJ whole genome shotgun (WGS) entry which is preliminary data.</text>
</comment>
<reference evidence="1" key="1">
    <citation type="submission" date="2021-02" db="EMBL/GenBank/DDBJ databases">
        <authorList>
            <consortium name="DOE Joint Genome Institute"/>
            <person name="Ahrendt S."/>
            <person name="Looney B.P."/>
            <person name="Miyauchi S."/>
            <person name="Morin E."/>
            <person name="Drula E."/>
            <person name="Courty P.E."/>
            <person name="Chicoki N."/>
            <person name="Fauchery L."/>
            <person name="Kohler A."/>
            <person name="Kuo A."/>
            <person name="Labutti K."/>
            <person name="Pangilinan J."/>
            <person name="Lipzen A."/>
            <person name="Riley R."/>
            <person name="Andreopoulos W."/>
            <person name="He G."/>
            <person name="Johnson J."/>
            <person name="Barry K.W."/>
            <person name="Grigoriev I.V."/>
            <person name="Nagy L."/>
            <person name="Hibbett D."/>
            <person name="Henrissat B."/>
            <person name="Matheny P.B."/>
            <person name="Labbe J."/>
            <person name="Martin F."/>
        </authorList>
    </citation>
    <scope>NUCLEOTIDE SEQUENCE</scope>
    <source>
        <strain evidence="1">FP105234-sp</strain>
    </source>
</reference>
<evidence type="ECO:0000313" key="1">
    <source>
        <dbReference type="EMBL" id="KAI0037488.1"/>
    </source>
</evidence>
<gene>
    <name evidence="1" type="ORF">FA95DRAFT_1459080</name>
</gene>
<sequence>SMDYMLLSALALSAPNIKTLYISYDIACSFSKNFATRMLRYPKHLRINPDLLWLKWAVPKFHLIAHGPMWQTKYSYNNMHGVGCTHGEGIEGGWAEVNGFALSTREMTGPARQENLDDALGAINWRKTITIPQSIKRSLKVATEALEIQLLAFAEACENVPMGTQQEWIAMMRAYEDDRAAPNPYEEPVVFTSLVDVRLELAEEEASEAALGQLSPHETTASMFLTIGFELEEQQCGGSSKFKSPKDKRNSSDKVTLEEKQTILRHRIASWRAIQQLYIPCVNQLVPSPSSTDISAPGPGNDATADHPESETLYLPSQLPPELRETGCTVGLVTKELRLRLGQAQDALYQVRCSL</sequence>